<dbReference type="GO" id="GO:0003682">
    <property type="term" value="F:chromatin binding"/>
    <property type="evidence" value="ECO:0007669"/>
    <property type="project" value="InterPro"/>
</dbReference>
<evidence type="ECO:0000259" key="2">
    <source>
        <dbReference type="PROSITE" id="PS51038"/>
    </source>
</evidence>
<organism evidence="3 4">
    <name type="scientific">Fusarium redolens</name>
    <dbReference type="NCBI Taxonomy" id="48865"/>
    <lineage>
        <taxon>Eukaryota</taxon>
        <taxon>Fungi</taxon>
        <taxon>Dikarya</taxon>
        <taxon>Ascomycota</taxon>
        <taxon>Pezizomycotina</taxon>
        <taxon>Sordariomycetes</taxon>
        <taxon>Hypocreomycetidae</taxon>
        <taxon>Hypocreales</taxon>
        <taxon>Nectriaceae</taxon>
        <taxon>Fusarium</taxon>
        <taxon>Fusarium redolens species complex</taxon>
    </lineage>
</organism>
<accession>A0A9P9G1W2</accession>
<keyword evidence="4" id="KW-1185">Reference proteome</keyword>
<name>A0A9P9G1W2_FUSRE</name>
<evidence type="ECO:0000256" key="1">
    <source>
        <dbReference type="SAM" id="MobiDB-lite"/>
    </source>
</evidence>
<evidence type="ECO:0000313" key="3">
    <source>
        <dbReference type="EMBL" id="KAH7228454.1"/>
    </source>
</evidence>
<dbReference type="Proteomes" id="UP000720189">
    <property type="component" value="Unassembled WGS sequence"/>
</dbReference>
<feature type="region of interest" description="Disordered" evidence="1">
    <location>
        <begin position="22"/>
        <end position="44"/>
    </location>
</feature>
<dbReference type="Gene3D" id="2.30.30.490">
    <property type="match status" value="1"/>
</dbReference>
<dbReference type="InterPro" id="IPR043151">
    <property type="entry name" value="BAH_sf"/>
</dbReference>
<evidence type="ECO:0000313" key="4">
    <source>
        <dbReference type="Proteomes" id="UP000720189"/>
    </source>
</evidence>
<dbReference type="GeneID" id="70218823"/>
<proteinExistence type="predicted"/>
<dbReference type="EMBL" id="JAGMUX010000024">
    <property type="protein sequence ID" value="KAH7228454.1"/>
    <property type="molecule type" value="Genomic_DNA"/>
</dbReference>
<dbReference type="InterPro" id="IPR001025">
    <property type="entry name" value="BAH_dom"/>
</dbReference>
<feature type="domain" description="BAH" evidence="2">
    <location>
        <begin position="93"/>
        <end position="176"/>
    </location>
</feature>
<dbReference type="AlphaFoldDB" id="A0A9P9G1W2"/>
<dbReference type="PROSITE" id="PS51038">
    <property type="entry name" value="BAH"/>
    <property type="match status" value="1"/>
</dbReference>
<reference evidence="3" key="1">
    <citation type="journal article" date="2021" name="Nat. Commun.">
        <title>Genetic determinants of endophytism in the Arabidopsis root mycobiome.</title>
        <authorList>
            <person name="Mesny F."/>
            <person name="Miyauchi S."/>
            <person name="Thiergart T."/>
            <person name="Pickel B."/>
            <person name="Atanasova L."/>
            <person name="Karlsson M."/>
            <person name="Huettel B."/>
            <person name="Barry K.W."/>
            <person name="Haridas S."/>
            <person name="Chen C."/>
            <person name="Bauer D."/>
            <person name="Andreopoulos W."/>
            <person name="Pangilinan J."/>
            <person name="LaButti K."/>
            <person name="Riley R."/>
            <person name="Lipzen A."/>
            <person name="Clum A."/>
            <person name="Drula E."/>
            <person name="Henrissat B."/>
            <person name="Kohler A."/>
            <person name="Grigoriev I.V."/>
            <person name="Martin F.M."/>
            <person name="Hacquard S."/>
        </authorList>
    </citation>
    <scope>NUCLEOTIDE SEQUENCE</scope>
    <source>
        <strain evidence="3">MPI-CAGE-AT-0023</strain>
    </source>
</reference>
<gene>
    <name evidence="3" type="ORF">BKA55DRAFT_526680</name>
</gene>
<dbReference type="RefSeq" id="XP_046042691.1">
    <property type="nucleotide sequence ID" value="XM_046188869.1"/>
</dbReference>
<dbReference type="OrthoDB" id="5079729at2759"/>
<sequence>MTGHKCVRAEEQEQYKEHPFYISYPRTTPKPRAKHGRESTSQHGLINSHGRIKLQTFPLTWSITDSLDLLYVVGPRTAWQEMTSYKSFILRGLKHKLGDFVFVANEQTIKRQNINSNQATQDNEEWVTRILEVRALNADHVYARVHWMYRPDEIPPGTLYRSKKIQGRQSYHGVES</sequence>
<comment type="caution">
    <text evidence="3">The sequence shown here is derived from an EMBL/GenBank/DDBJ whole genome shotgun (WGS) entry which is preliminary data.</text>
</comment>
<protein>
    <recommendedName>
        <fullName evidence="2">BAH domain-containing protein</fullName>
    </recommendedName>
</protein>